<dbReference type="RefSeq" id="WP_241370109.1">
    <property type="nucleotide sequence ID" value="NZ_JAKZFC010000005.1"/>
</dbReference>
<evidence type="ECO:0000259" key="3">
    <source>
        <dbReference type="PROSITE" id="PS50977"/>
    </source>
</evidence>
<dbReference type="PROSITE" id="PS50977">
    <property type="entry name" value="HTH_TETR_2"/>
    <property type="match status" value="1"/>
</dbReference>
<dbReference type="Pfam" id="PF00440">
    <property type="entry name" value="TetR_N"/>
    <property type="match status" value="1"/>
</dbReference>
<dbReference type="InterPro" id="IPR009057">
    <property type="entry name" value="Homeodomain-like_sf"/>
</dbReference>
<sequence>MLDKKQKIIEATIEQFSIKGVENTKISDIVRAAGIAQGTFYLYFPSKFSVMPEIAKFAVEEIMKEIHSSINLADDLDKKIEDLVSAVFRITDSKKEIFAMLYAGLAQSEHLKQWESIYSPFYDWMCTFLQQSSEKGEIRENINCSRTSRILIGLIESTAEQLYLYDSPSQDEIEAQYKELVEFTKSALK</sequence>
<evidence type="ECO:0000256" key="1">
    <source>
        <dbReference type="ARBA" id="ARBA00023125"/>
    </source>
</evidence>
<evidence type="ECO:0000256" key="2">
    <source>
        <dbReference type="PROSITE-ProRule" id="PRU00335"/>
    </source>
</evidence>
<keyword evidence="1 2" id="KW-0238">DNA-binding</keyword>
<dbReference type="Gene3D" id="1.10.357.10">
    <property type="entry name" value="Tetracycline Repressor, domain 2"/>
    <property type="match status" value="1"/>
</dbReference>
<accession>A0ABS9UG99</accession>
<evidence type="ECO:0000313" key="5">
    <source>
        <dbReference type="Proteomes" id="UP001316087"/>
    </source>
</evidence>
<comment type="caution">
    <text evidence="4">The sequence shown here is derived from an EMBL/GenBank/DDBJ whole genome shotgun (WGS) entry which is preliminary data.</text>
</comment>
<keyword evidence="5" id="KW-1185">Reference proteome</keyword>
<dbReference type="InterPro" id="IPR036271">
    <property type="entry name" value="Tet_transcr_reg_TetR-rel_C_sf"/>
</dbReference>
<feature type="domain" description="HTH tetR-type" evidence="3">
    <location>
        <begin position="2"/>
        <end position="62"/>
    </location>
</feature>
<protein>
    <submittedName>
        <fullName evidence="4">TetR family transcriptional regulator</fullName>
    </submittedName>
</protein>
<gene>
    <name evidence="4" type="ORF">LZ480_13780</name>
</gene>
<organism evidence="4 5">
    <name type="scientific">Solibacillus palustris</name>
    <dbReference type="NCBI Taxonomy" id="2908203"/>
    <lineage>
        <taxon>Bacteria</taxon>
        <taxon>Bacillati</taxon>
        <taxon>Bacillota</taxon>
        <taxon>Bacilli</taxon>
        <taxon>Bacillales</taxon>
        <taxon>Caryophanaceae</taxon>
        <taxon>Solibacillus</taxon>
    </lineage>
</organism>
<dbReference type="PRINTS" id="PR00455">
    <property type="entry name" value="HTHTETR"/>
</dbReference>
<dbReference type="PANTHER" id="PTHR43479">
    <property type="entry name" value="ACREF/ENVCD OPERON REPRESSOR-RELATED"/>
    <property type="match status" value="1"/>
</dbReference>
<dbReference type="Pfam" id="PF17934">
    <property type="entry name" value="TetR_C_26"/>
    <property type="match status" value="1"/>
</dbReference>
<proteinExistence type="predicted"/>
<evidence type="ECO:0000313" key="4">
    <source>
        <dbReference type="EMBL" id="MCH7322945.1"/>
    </source>
</evidence>
<dbReference type="PANTHER" id="PTHR43479:SF8">
    <property type="entry name" value="TRANSCRIPTIONAL REGULATOR, TETR FAMILY"/>
    <property type="match status" value="1"/>
</dbReference>
<dbReference type="EMBL" id="JAKZFC010000005">
    <property type="protein sequence ID" value="MCH7322945.1"/>
    <property type="molecule type" value="Genomic_DNA"/>
</dbReference>
<reference evidence="4 5" key="1">
    <citation type="submission" date="2022-03" db="EMBL/GenBank/DDBJ databases">
        <authorList>
            <person name="Jo J.-H."/>
            <person name="Im W.-T."/>
        </authorList>
    </citation>
    <scope>NUCLEOTIDE SEQUENCE [LARGE SCALE GENOMIC DNA]</scope>
    <source>
        <strain evidence="4 5">MA9</strain>
    </source>
</reference>
<dbReference type="InterPro" id="IPR041603">
    <property type="entry name" value="YvdT_C"/>
</dbReference>
<dbReference type="InterPro" id="IPR050624">
    <property type="entry name" value="HTH-type_Tx_Regulator"/>
</dbReference>
<dbReference type="SUPFAM" id="SSF48498">
    <property type="entry name" value="Tetracyclin repressor-like, C-terminal domain"/>
    <property type="match status" value="1"/>
</dbReference>
<dbReference type="InterPro" id="IPR001647">
    <property type="entry name" value="HTH_TetR"/>
</dbReference>
<feature type="DNA-binding region" description="H-T-H motif" evidence="2">
    <location>
        <begin position="25"/>
        <end position="44"/>
    </location>
</feature>
<dbReference type="Proteomes" id="UP001316087">
    <property type="component" value="Unassembled WGS sequence"/>
</dbReference>
<name>A0ABS9UG99_9BACL</name>
<dbReference type="SUPFAM" id="SSF46689">
    <property type="entry name" value="Homeodomain-like"/>
    <property type="match status" value="1"/>
</dbReference>